<proteinExistence type="predicted"/>
<keyword evidence="2" id="KW-1185">Reference proteome</keyword>
<dbReference type="Gene3D" id="3.40.630.30">
    <property type="match status" value="1"/>
</dbReference>
<name>A0ABQ3Z0N1_9ACTN</name>
<reference evidence="1 2" key="1">
    <citation type="submission" date="2021-01" db="EMBL/GenBank/DDBJ databases">
        <title>Whole genome shotgun sequence of Actinoplanes durhamensis NBRC 14914.</title>
        <authorList>
            <person name="Komaki H."/>
            <person name="Tamura T."/>
        </authorList>
    </citation>
    <scope>NUCLEOTIDE SEQUENCE [LARGE SCALE GENOMIC DNA]</scope>
    <source>
        <strain evidence="1 2">NBRC 14914</strain>
    </source>
</reference>
<gene>
    <name evidence="1" type="ORF">Adu01nite_47370</name>
</gene>
<dbReference type="Proteomes" id="UP000637628">
    <property type="component" value="Unassembled WGS sequence"/>
</dbReference>
<sequence>MAHTHARLDADGIPAYLEATGVDNRRLYRRHHYTDMSPPTIGVADGISLYRMWRPARRD</sequence>
<evidence type="ECO:0000313" key="2">
    <source>
        <dbReference type="Proteomes" id="UP000637628"/>
    </source>
</evidence>
<organism evidence="1 2">
    <name type="scientific">Paractinoplanes durhamensis</name>
    <dbReference type="NCBI Taxonomy" id="113563"/>
    <lineage>
        <taxon>Bacteria</taxon>
        <taxon>Bacillati</taxon>
        <taxon>Actinomycetota</taxon>
        <taxon>Actinomycetes</taxon>
        <taxon>Micromonosporales</taxon>
        <taxon>Micromonosporaceae</taxon>
        <taxon>Paractinoplanes</taxon>
    </lineage>
</organism>
<dbReference type="RefSeq" id="WP_203729248.1">
    <property type="nucleotide sequence ID" value="NZ_BAAATX010000006.1"/>
</dbReference>
<comment type="caution">
    <text evidence="1">The sequence shown here is derived from an EMBL/GenBank/DDBJ whole genome shotgun (WGS) entry which is preliminary data.</text>
</comment>
<dbReference type="EMBL" id="BOML01000038">
    <property type="protein sequence ID" value="GIE03387.1"/>
    <property type="molecule type" value="Genomic_DNA"/>
</dbReference>
<evidence type="ECO:0000313" key="1">
    <source>
        <dbReference type="EMBL" id="GIE03387.1"/>
    </source>
</evidence>
<accession>A0ABQ3Z0N1</accession>
<protein>
    <submittedName>
        <fullName evidence="1">Uncharacterized protein</fullName>
    </submittedName>
</protein>